<name>A0A9X2D9V2_9ACTN</name>
<dbReference type="PANTHER" id="PTHR33608:SF6">
    <property type="entry name" value="BLL2464 PROTEIN"/>
    <property type="match status" value="1"/>
</dbReference>
<feature type="compositionally biased region" description="Low complexity" evidence="1">
    <location>
        <begin position="225"/>
        <end position="237"/>
    </location>
</feature>
<organism evidence="3 4">
    <name type="scientific">Nocardioides bruguierae</name>
    <dbReference type="NCBI Taxonomy" id="2945102"/>
    <lineage>
        <taxon>Bacteria</taxon>
        <taxon>Bacillati</taxon>
        <taxon>Actinomycetota</taxon>
        <taxon>Actinomycetes</taxon>
        <taxon>Propionibacteriales</taxon>
        <taxon>Nocardioidaceae</taxon>
        <taxon>Nocardioides</taxon>
    </lineage>
</organism>
<gene>
    <name evidence="3" type="ORF">M8330_16090</name>
</gene>
<reference evidence="3" key="1">
    <citation type="submission" date="2022-05" db="EMBL/GenBank/DDBJ databases">
        <authorList>
            <person name="Tuo L."/>
        </authorList>
    </citation>
    <scope>NUCLEOTIDE SEQUENCE</scope>
    <source>
        <strain evidence="3">BSK12Z-4</strain>
    </source>
</reference>
<feature type="region of interest" description="Disordered" evidence="1">
    <location>
        <begin position="223"/>
        <end position="245"/>
    </location>
</feature>
<keyword evidence="4" id="KW-1185">Reference proteome</keyword>
<dbReference type="RefSeq" id="WP_250828147.1">
    <property type="nucleotide sequence ID" value="NZ_JAMOIL010000023.1"/>
</dbReference>
<sequence length="310" mass="32312">MGHVQRVRSHFALPAHRRVRGLLDGEYASVATGRGPELADLREYVPGDDVADLDWRASARSGQLLVKRYVAQRRHTVLLAVATGSDLDAHAGLGPTGPVTRREVAVLAAGTVGWLAVRHGDAVGLVHGDATGFSGLPARPGELHLERCLAAVHDAPSTAPADVPGLLDHVRRTVRRRTLLLLVVDAPADPAGAAALAPAIRRLQAQHEVLVLSVGDADPTLAGTAAPAGSRAGSRAGARGRGGARLLPRWTRTDARLARESAEAEAACVAALAAVCTRAGAAHAHLDLAGGVDVPRAVLTVIERSRRARR</sequence>
<dbReference type="InterPro" id="IPR002881">
    <property type="entry name" value="DUF58"/>
</dbReference>
<comment type="caution">
    <text evidence="3">The sequence shown here is derived from an EMBL/GenBank/DDBJ whole genome shotgun (WGS) entry which is preliminary data.</text>
</comment>
<dbReference type="AlphaFoldDB" id="A0A9X2D9V2"/>
<dbReference type="EMBL" id="JAMOIL010000023">
    <property type="protein sequence ID" value="MCM0621811.1"/>
    <property type="molecule type" value="Genomic_DNA"/>
</dbReference>
<dbReference type="Proteomes" id="UP001139485">
    <property type="component" value="Unassembled WGS sequence"/>
</dbReference>
<dbReference type="Pfam" id="PF01882">
    <property type="entry name" value="DUF58"/>
    <property type="match status" value="1"/>
</dbReference>
<evidence type="ECO:0000256" key="1">
    <source>
        <dbReference type="SAM" id="MobiDB-lite"/>
    </source>
</evidence>
<accession>A0A9X2D9V2</accession>
<evidence type="ECO:0000313" key="3">
    <source>
        <dbReference type="EMBL" id="MCM0621811.1"/>
    </source>
</evidence>
<dbReference type="PANTHER" id="PTHR33608">
    <property type="entry name" value="BLL2464 PROTEIN"/>
    <property type="match status" value="1"/>
</dbReference>
<evidence type="ECO:0000313" key="4">
    <source>
        <dbReference type="Proteomes" id="UP001139485"/>
    </source>
</evidence>
<evidence type="ECO:0000259" key="2">
    <source>
        <dbReference type="Pfam" id="PF01882"/>
    </source>
</evidence>
<feature type="domain" description="DUF58" evidence="2">
    <location>
        <begin position="40"/>
        <end position="216"/>
    </location>
</feature>
<proteinExistence type="predicted"/>
<protein>
    <submittedName>
        <fullName evidence="3">DUF58 domain-containing protein</fullName>
    </submittedName>
</protein>